<protein>
    <submittedName>
        <fullName evidence="3">Putative secreted protein</fullName>
    </submittedName>
</protein>
<feature type="region of interest" description="Disordered" evidence="1">
    <location>
        <begin position="40"/>
        <end position="69"/>
    </location>
</feature>
<reference evidence="3" key="1">
    <citation type="submission" date="2018-01" db="EMBL/GenBank/DDBJ databases">
        <title>An insight into the sialome of Amazonian anophelines.</title>
        <authorList>
            <person name="Ribeiro J.M."/>
            <person name="Scarpassa V."/>
            <person name="Calvo E."/>
        </authorList>
    </citation>
    <scope>NUCLEOTIDE SEQUENCE</scope>
</reference>
<accession>A0A2M4DDS5</accession>
<feature type="chain" id="PRO_5014720952" evidence="2">
    <location>
        <begin position="24"/>
        <end position="99"/>
    </location>
</feature>
<evidence type="ECO:0000256" key="2">
    <source>
        <dbReference type="SAM" id="SignalP"/>
    </source>
</evidence>
<dbReference type="AlphaFoldDB" id="A0A2M4DDS5"/>
<feature type="compositionally biased region" description="Low complexity" evidence="1">
    <location>
        <begin position="40"/>
        <end position="54"/>
    </location>
</feature>
<proteinExistence type="predicted"/>
<feature type="signal peptide" evidence="2">
    <location>
        <begin position="1"/>
        <end position="23"/>
    </location>
</feature>
<dbReference type="EMBL" id="GGFL01011471">
    <property type="protein sequence ID" value="MBW75649.1"/>
    <property type="molecule type" value="Transcribed_RNA"/>
</dbReference>
<name>A0A2M4DDS5_ANODA</name>
<evidence type="ECO:0000313" key="3">
    <source>
        <dbReference type="EMBL" id="MBW75649.1"/>
    </source>
</evidence>
<sequence>MQAIVPLHLWILLEAGAHPTATGVNCIFQFRVVPMPVSKSQSSFLNNNNNNSNSKPYRHNPSGEPCGLHSNLRPTYHRYSYSHRNSTYNHRYSSVHPIR</sequence>
<organism evidence="3">
    <name type="scientific">Anopheles darlingi</name>
    <name type="common">Mosquito</name>
    <dbReference type="NCBI Taxonomy" id="43151"/>
    <lineage>
        <taxon>Eukaryota</taxon>
        <taxon>Metazoa</taxon>
        <taxon>Ecdysozoa</taxon>
        <taxon>Arthropoda</taxon>
        <taxon>Hexapoda</taxon>
        <taxon>Insecta</taxon>
        <taxon>Pterygota</taxon>
        <taxon>Neoptera</taxon>
        <taxon>Endopterygota</taxon>
        <taxon>Diptera</taxon>
        <taxon>Nematocera</taxon>
        <taxon>Culicoidea</taxon>
        <taxon>Culicidae</taxon>
        <taxon>Anophelinae</taxon>
        <taxon>Anopheles</taxon>
    </lineage>
</organism>
<keyword evidence="2" id="KW-0732">Signal</keyword>
<evidence type="ECO:0000256" key="1">
    <source>
        <dbReference type="SAM" id="MobiDB-lite"/>
    </source>
</evidence>